<comment type="caution">
    <text evidence="5">The sequence shown here is derived from an EMBL/GenBank/DDBJ whole genome shotgun (WGS) entry which is preliminary data.</text>
</comment>
<proteinExistence type="predicted"/>
<evidence type="ECO:0000313" key="5">
    <source>
        <dbReference type="EMBL" id="GFU28376.1"/>
    </source>
</evidence>
<protein>
    <submittedName>
        <fullName evidence="5">Uncharacterized protein</fullName>
    </submittedName>
</protein>
<evidence type="ECO:0000256" key="1">
    <source>
        <dbReference type="SAM" id="MobiDB-lite"/>
    </source>
</evidence>
<dbReference type="EMBL" id="BMAW01128992">
    <property type="protein sequence ID" value="GFU28376.1"/>
    <property type="molecule type" value="Genomic_DNA"/>
</dbReference>
<evidence type="ECO:0000313" key="6">
    <source>
        <dbReference type="Proteomes" id="UP000887013"/>
    </source>
</evidence>
<gene>
    <name evidence="5" type="ORF">NPIL_29541</name>
    <name evidence="3" type="ORF">NPIL_397741</name>
    <name evidence="2" type="ORF">NPIL_439381</name>
    <name evidence="4" type="ORF">NPIL_704591</name>
</gene>
<sequence length="99" mass="10908">MEITISTHTEPRSDTEKSRVIVYHVATLIKSALSLAPWHVVDECANGLLGSSPCGSEFHTQLVLSSNYMPDSHTHDILGSPTNSLLMTGRMNMRGRSRQ</sequence>
<feature type="region of interest" description="Disordered" evidence="1">
    <location>
        <begin position="79"/>
        <end position="99"/>
    </location>
</feature>
<evidence type="ECO:0000313" key="4">
    <source>
        <dbReference type="EMBL" id="GFU17407.1"/>
    </source>
</evidence>
<accession>A0A8X6QIE2</accession>
<evidence type="ECO:0000313" key="2">
    <source>
        <dbReference type="EMBL" id="GFT34621.1"/>
    </source>
</evidence>
<keyword evidence="6" id="KW-1185">Reference proteome</keyword>
<dbReference type="Proteomes" id="UP000887013">
    <property type="component" value="Unassembled WGS sequence"/>
</dbReference>
<dbReference type="EMBL" id="BMAW01079928">
    <property type="protein sequence ID" value="GFU17407.1"/>
    <property type="molecule type" value="Genomic_DNA"/>
</dbReference>
<evidence type="ECO:0000313" key="3">
    <source>
        <dbReference type="EMBL" id="GFT95405.1"/>
    </source>
</evidence>
<organism evidence="5 6">
    <name type="scientific">Nephila pilipes</name>
    <name type="common">Giant wood spider</name>
    <name type="synonym">Nephila maculata</name>
    <dbReference type="NCBI Taxonomy" id="299642"/>
    <lineage>
        <taxon>Eukaryota</taxon>
        <taxon>Metazoa</taxon>
        <taxon>Ecdysozoa</taxon>
        <taxon>Arthropoda</taxon>
        <taxon>Chelicerata</taxon>
        <taxon>Arachnida</taxon>
        <taxon>Araneae</taxon>
        <taxon>Araneomorphae</taxon>
        <taxon>Entelegynae</taxon>
        <taxon>Araneoidea</taxon>
        <taxon>Nephilidae</taxon>
        <taxon>Nephila</taxon>
    </lineage>
</organism>
<name>A0A8X6QIE2_NEPPI</name>
<dbReference type="EMBL" id="BMAW01121728">
    <property type="protein sequence ID" value="GFT95405.1"/>
    <property type="molecule type" value="Genomic_DNA"/>
</dbReference>
<dbReference type="AlphaFoldDB" id="A0A8X6QIE2"/>
<reference evidence="5" key="1">
    <citation type="submission" date="2020-08" db="EMBL/GenBank/DDBJ databases">
        <title>Multicomponent nature underlies the extraordinary mechanical properties of spider dragline silk.</title>
        <authorList>
            <person name="Kono N."/>
            <person name="Nakamura H."/>
            <person name="Mori M."/>
            <person name="Yoshida Y."/>
            <person name="Ohtoshi R."/>
            <person name="Malay A.D."/>
            <person name="Moran D.A.P."/>
            <person name="Tomita M."/>
            <person name="Numata K."/>
            <person name="Arakawa K."/>
        </authorList>
    </citation>
    <scope>NUCLEOTIDE SEQUENCE</scope>
</reference>
<dbReference type="EMBL" id="BMAW01013539">
    <property type="protein sequence ID" value="GFT34621.1"/>
    <property type="molecule type" value="Genomic_DNA"/>
</dbReference>